<evidence type="ECO:0000313" key="7">
    <source>
        <dbReference type="Proteomes" id="UP001596378"/>
    </source>
</evidence>
<feature type="signal peptide" evidence="5">
    <location>
        <begin position="1"/>
        <end position="18"/>
    </location>
</feature>
<dbReference type="CDD" id="cd13585">
    <property type="entry name" value="PBP2_TMBP_like"/>
    <property type="match status" value="1"/>
</dbReference>
<feature type="chain" id="PRO_5046596714" evidence="5">
    <location>
        <begin position="19"/>
        <end position="452"/>
    </location>
</feature>
<evidence type="ECO:0000313" key="6">
    <source>
        <dbReference type="EMBL" id="MFC7147801.1"/>
    </source>
</evidence>
<dbReference type="SUPFAM" id="SSF53850">
    <property type="entry name" value="Periplasmic binding protein-like II"/>
    <property type="match status" value="1"/>
</dbReference>
<protein>
    <submittedName>
        <fullName evidence="6">ABC transporter substrate-binding protein</fullName>
    </submittedName>
</protein>
<evidence type="ECO:0000256" key="1">
    <source>
        <dbReference type="ARBA" id="ARBA00008520"/>
    </source>
</evidence>
<dbReference type="PROSITE" id="PS51257">
    <property type="entry name" value="PROKAR_LIPOPROTEIN"/>
    <property type="match status" value="1"/>
</dbReference>
<dbReference type="Gene3D" id="3.40.190.10">
    <property type="entry name" value="Periplasmic binding protein-like II"/>
    <property type="match status" value="2"/>
</dbReference>
<proteinExistence type="inferred from homology"/>
<dbReference type="RefSeq" id="WP_378048054.1">
    <property type="nucleotide sequence ID" value="NZ_JBHMDN010000016.1"/>
</dbReference>
<comment type="similarity">
    <text evidence="1">Belongs to the bacterial solute-binding protein 1 family.</text>
</comment>
<dbReference type="InterPro" id="IPR006059">
    <property type="entry name" value="SBP"/>
</dbReference>
<keyword evidence="7" id="KW-1185">Reference proteome</keyword>
<feature type="compositionally biased region" description="Low complexity" evidence="4">
    <location>
        <begin position="22"/>
        <end position="32"/>
    </location>
</feature>
<comment type="caution">
    <text evidence="6">The sequence shown here is derived from an EMBL/GenBank/DDBJ whole genome shotgun (WGS) entry which is preliminary data.</text>
</comment>
<gene>
    <name evidence="6" type="ORF">ACFQMJ_04550</name>
</gene>
<evidence type="ECO:0000256" key="5">
    <source>
        <dbReference type="SAM" id="SignalP"/>
    </source>
</evidence>
<reference evidence="7" key="1">
    <citation type="journal article" date="2019" name="Int. J. Syst. Evol. Microbiol.">
        <title>The Global Catalogue of Microorganisms (GCM) 10K type strain sequencing project: providing services to taxonomists for standard genome sequencing and annotation.</title>
        <authorList>
            <consortium name="The Broad Institute Genomics Platform"/>
            <consortium name="The Broad Institute Genome Sequencing Center for Infectious Disease"/>
            <person name="Wu L."/>
            <person name="Ma J."/>
        </authorList>
    </citation>
    <scope>NUCLEOTIDE SEQUENCE [LARGE SCALE GENOMIC DNA]</scope>
    <source>
        <strain evidence="7">KCTC 12907</strain>
    </source>
</reference>
<dbReference type="PANTHER" id="PTHR30061">
    <property type="entry name" value="MALTOSE-BINDING PERIPLASMIC PROTEIN"/>
    <property type="match status" value="1"/>
</dbReference>
<dbReference type="EMBL" id="JBHTAI010000002">
    <property type="protein sequence ID" value="MFC7147801.1"/>
    <property type="molecule type" value="Genomic_DNA"/>
</dbReference>
<name>A0ABW2F3M8_9BACL</name>
<feature type="region of interest" description="Disordered" evidence="4">
    <location>
        <begin position="22"/>
        <end position="45"/>
    </location>
</feature>
<dbReference type="Proteomes" id="UP001596378">
    <property type="component" value="Unassembled WGS sequence"/>
</dbReference>
<evidence type="ECO:0000256" key="3">
    <source>
        <dbReference type="ARBA" id="ARBA00022729"/>
    </source>
</evidence>
<keyword evidence="2" id="KW-0813">Transport</keyword>
<dbReference type="Pfam" id="PF01547">
    <property type="entry name" value="SBP_bac_1"/>
    <property type="match status" value="1"/>
</dbReference>
<evidence type="ECO:0000256" key="4">
    <source>
        <dbReference type="SAM" id="MobiDB-lite"/>
    </source>
</evidence>
<sequence>MKRLITIISLFVVTALIAASCSSSSNNNDPASQAPESTKAAETGASGTNKKLVVMRGNFSNDVQKHQWDLIAEDFESKNPGVDVEITPSDVRVDSGKLTTLLNSGVEPPDVIMINGGPGWIDILAKAKLIMPLNDMYAANNWQDKLLPSAYGLASSSGTIYEVPHMLDTIEVYYNKEIFENAGVSVPTTSDQFMEVMQKLKDSGVVPLTVGARDGFNVGWLVGNILETVAGTQKVEDVMYGKGKWNDPEFVKAAEMIKEWVNKGFIPKEAVSQSSADATALLTNSKAAMMVSGAWTISDVVASDMQDKIGVFTMPSFVEGEVSNPTGGIGLTWVVPAKAKDPELTAKFLDYVLTDLAGVLMTEPTYDEVLASKAAVSITPPGLILQQILKDVEGGSGFNPSLYLGPATKEAYFQNFQGIVGGLVSPQDAMNNIEAGAQKDRDDGFELTKAAE</sequence>
<dbReference type="PANTHER" id="PTHR30061:SF50">
    <property type="entry name" value="MALTOSE_MALTODEXTRIN-BINDING PERIPLASMIC PROTEIN"/>
    <property type="match status" value="1"/>
</dbReference>
<organism evidence="6 7">
    <name type="scientific">Cohnella cellulosilytica</name>
    <dbReference type="NCBI Taxonomy" id="986710"/>
    <lineage>
        <taxon>Bacteria</taxon>
        <taxon>Bacillati</taxon>
        <taxon>Bacillota</taxon>
        <taxon>Bacilli</taxon>
        <taxon>Bacillales</taxon>
        <taxon>Paenibacillaceae</taxon>
        <taxon>Cohnella</taxon>
    </lineage>
</organism>
<evidence type="ECO:0000256" key="2">
    <source>
        <dbReference type="ARBA" id="ARBA00022448"/>
    </source>
</evidence>
<keyword evidence="3 5" id="KW-0732">Signal</keyword>
<accession>A0ABW2F3M8</accession>